<feature type="compositionally biased region" description="Basic and acidic residues" evidence="1">
    <location>
        <begin position="17"/>
        <end position="49"/>
    </location>
</feature>
<accession>A0A026X388</accession>
<sequence>MRKRLSVRAKNRRREKRAREKEKETTSEGGDVRNTKEEKRDQAKVETKAPTKYRRRTFSDRETGRGEIQ</sequence>
<feature type="compositionally biased region" description="Basic residues" evidence="1">
    <location>
        <begin position="1"/>
        <end position="16"/>
    </location>
</feature>
<protein>
    <submittedName>
        <fullName evidence="2">Uncharacterized protein</fullName>
    </submittedName>
</protein>
<evidence type="ECO:0000313" key="2">
    <source>
        <dbReference type="EMBL" id="EZA62481.1"/>
    </source>
</evidence>
<dbReference type="Proteomes" id="UP000053097">
    <property type="component" value="Unassembled WGS sequence"/>
</dbReference>
<proteinExistence type="predicted"/>
<dbReference type="EMBL" id="KK107020">
    <property type="protein sequence ID" value="EZA62481.1"/>
    <property type="molecule type" value="Genomic_DNA"/>
</dbReference>
<dbReference type="AlphaFoldDB" id="A0A026X388"/>
<reference evidence="2 3" key="1">
    <citation type="journal article" date="2014" name="Curr. Biol.">
        <title>The genome of the clonal raider ant Cerapachys biroi.</title>
        <authorList>
            <person name="Oxley P.R."/>
            <person name="Ji L."/>
            <person name="Fetter-Pruneda I."/>
            <person name="McKenzie S.K."/>
            <person name="Li C."/>
            <person name="Hu H."/>
            <person name="Zhang G."/>
            <person name="Kronauer D.J."/>
        </authorList>
    </citation>
    <scope>NUCLEOTIDE SEQUENCE [LARGE SCALE GENOMIC DNA]</scope>
</reference>
<name>A0A026X388_OOCBI</name>
<keyword evidence="3" id="KW-1185">Reference proteome</keyword>
<evidence type="ECO:0000313" key="3">
    <source>
        <dbReference type="Proteomes" id="UP000053097"/>
    </source>
</evidence>
<organism evidence="2 3">
    <name type="scientific">Ooceraea biroi</name>
    <name type="common">Clonal raider ant</name>
    <name type="synonym">Cerapachys biroi</name>
    <dbReference type="NCBI Taxonomy" id="2015173"/>
    <lineage>
        <taxon>Eukaryota</taxon>
        <taxon>Metazoa</taxon>
        <taxon>Ecdysozoa</taxon>
        <taxon>Arthropoda</taxon>
        <taxon>Hexapoda</taxon>
        <taxon>Insecta</taxon>
        <taxon>Pterygota</taxon>
        <taxon>Neoptera</taxon>
        <taxon>Endopterygota</taxon>
        <taxon>Hymenoptera</taxon>
        <taxon>Apocrita</taxon>
        <taxon>Aculeata</taxon>
        <taxon>Formicoidea</taxon>
        <taxon>Formicidae</taxon>
        <taxon>Dorylinae</taxon>
        <taxon>Ooceraea</taxon>
    </lineage>
</organism>
<feature type="compositionally biased region" description="Basic and acidic residues" evidence="1">
    <location>
        <begin position="57"/>
        <end position="69"/>
    </location>
</feature>
<evidence type="ECO:0000256" key="1">
    <source>
        <dbReference type="SAM" id="MobiDB-lite"/>
    </source>
</evidence>
<feature type="region of interest" description="Disordered" evidence="1">
    <location>
        <begin position="1"/>
        <end position="69"/>
    </location>
</feature>
<gene>
    <name evidence="2" type="ORF">X777_10111</name>
</gene>